<feature type="domain" description="IclR-ED" evidence="7">
    <location>
        <begin position="72"/>
        <end position="255"/>
    </location>
</feature>
<dbReference type="InterPro" id="IPR036390">
    <property type="entry name" value="WH_DNA-bd_sf"/>
</dbReference>
<gene>
    <name evidence="8" type="primary">kdgR_3</name>
    <name evidence="8" type="ORF">IMCC3135_15670</name>
</gene>
<feature type="domain" description="HTH iclR-type" evidence="6">
    <location>
        <begin position="9"/>
        <end position="71"/>
    </location>
</feature>
<dbReference type="OrthoDB" id="9807558at2"/>
<dbReference type="Proteomes" id="UP000250079">
    <property type="component" value="Chromosome"/>
</dbReference>
<keyword evidence="9" id="KW-1185">Reference proteome</keyword>
<proteinExistence type="predicted"/>
<accession>A0A2Z2NP63</accession>
<dbReference type="GO" id="GO:0045892">
    <property type="term" value="P:negative regulation of DNA-templated transcription"/>
    <property type="evidence" value="ECO:0007669"/>
    <property type="project" value="TreeGrafter"/>
</dbReference>
<dbReference type="InterPro" id="IPR029016">
    <property type="entry name" value="GAF-like_dom_sf"/>
</dbReference>
<dbReference type="EMBL" id="CP018632">
    <property type="protein sequence ID" value="ASJ73216.1"/>
    <property type="molecule type" value="Genomic_DNA"/>
</dbReference>
<organism evidence="8 9">
    <name type="scientific">Granulosicoccus antarcticus IMCC3135</name>
    <dbReference type="NCBI Taxonomy" id="1192854"/>
    <lineage>
        <taxon>Bacteria</taxon>
        <taxon>Pseudomonadati</taxon>
        <taxon>Pseudomonadota</taxon>
        <taxon>Gammaproteobacteria</taxon>
        <taxon>Chromatiales</taxon>
        <taxon>Granulosicoccaceae</taxon>
        <taxon>Granulosicoccus</taxon>
    </lineage>
</organism>
<dbReference type="Gene3D" id="1.10.10.10">
    <property type="entry name" value="Winged helix-like DNA-binding domain superfamily/Winged helix DNA-binding domain"/>
    <property type="match status" value="1"/>
</dbReference>
<evidence type="ECO:0000256" key="2">
    <source>
        <dbReference type="ARBA" id="ARBA00023125"/>
    </source>
</evidence>
<dbReference type="SUPFAM" id="SSF55781">
    <property type="entry name" value="GAF domain-like"/>
    <property type="match status" value="1"/>
</dbReference>
<protein>
    <recommendedName>
        <fullName evidence="4">HTH-type transcriptional repressor AllR</fullName>
    </recommendedName>
    <alternativeName>
        <fullName evidence="5">Negative regulator of allantoin and glyoxylate utilization operons</fullName>
    </alternativeName>
</protein>
<dbReference type="InterPro" id="IPR036388">
    <property type="entry name" value="WH-like_DNA-bd_sf"/>
</dbReference>
<evidence type="ECO:0000259" key="6">
    <source>
        <dbReference type="PROSITE" id="PS51077"/>
    </source>
</evidence>
<dbReference type="GO" id="GO:0003677">
    <property type="term" value="F:DNA binding"/>
    <property type="evidence" value="ECO:0007669"/>
    <property type="project" value="UniProtKB-KW"/>
</dbReference>
<dbReference type="PANTHER" id="PTHR30136">
    <property type="entry name" value="HELIX-TURN-HELIX TRANSCRIPTIONAL REGULATOR, ICLR FAMILY"/>
    <property type="match status" value="1"/>
</dbReference>
<dbReference type="InterPro" id="IPR050707">
    <property type="entry name" value="HTH_MetabolicPath_Reg"/>
</dbReference>
<name>A0A2Z2NP63_9GAMM</name>
<dbReference type="KEGG" id="gai:IMCC3135_15670"/>
<dbReference type="RefSeq" id="WP_088918445.1">
    <property type="nucleotide sequence ID" value="NZ_CP018632.1"/>
</dbReference>
<keyword evidence="1" id="KW-0805">Transcription regulation</keyword>
<dbReference type="InterPro" id="IPR014757">
    <property type="entry name" value="Tscrpt_reg_IclR_C"/>
</dbReference>
<evidence type="ECO:0000256" key="1">
    <source>
        <dbReference type="ARBA" id="ARBA00023015"/>
    </source>
</evidence>
<dbReference type="GO" id="GO:0003700">
    <property type="term" value="F:DNA-binding transcription factor activity"/>
    <property type="evidence" value="ECO:0007669"/>
    <property type="project" value="TreeGrafter"/>
</dbReference>
<dbReference type="InterPro" id="IPR005471">
    <property type="entry name" value="Tscrpt_reg_IclR_N"/>
</dbReference>
<evidence type="ECO:0000256" key="4">
    <source>
        <dbReference type="ARBA" id="ARBA00040379"/>
    </source>
</evidence>
<dbReference type="PROSITE" id="PS51077">
    <property type="entry name" value="HTH_ICLR"/>
    <property type="match status" value="1"/>
</dbReference>
<keyword evidence="2" id="KW-0238">DNA-binding</keyword>
<dbReference type="PANTHER" id="PTHR30136:SF24">
    <property type="entry name" value="HTH-TYPE TRANSCRIPTIONAL REPRESSOR ALLR"/>
    <property type="match status" value="1"/>
</dbReference>
<dbReference type="AlphaFoldDB" id="A0A2Z2NP63"/>
<keyword evidence="3" id="KW-0804">Transcription</keyword>
<dbReference type="Pfam" id="PF01614">
    <property type="entry name" value="IclR_C"/>
    <property type="match status" value="1"/>
</dbReference>
<evidence type="ECO:0000256" key="5">
    <source>
        <dbReference type="ARBA" id="ARBA00042627"/>
    </source>
</evidence>
<evidence type="ECO:0000313" key="9">
    <source>
        <dbReference type="Proteomes" id="UP000250079"/>
    </source>
</evidence>
<reference evidence="8 9" key="1">
    <citation type="submission" date="2016-12" db="EMBL/GenBank/DDBJ databases">
        <authorList>
            <person name="Song W.-J."/>
            <person name="Kurnit D.M."/>
        </authorList>
    </citation>
    <scope>NUCLEOTIDE SEQUENCE [LARGE SCALE GENOMIC DNA]</scope>
    <source>
        <strain evidence="8 9">IMCC3135</strain>
    </source>
</reference>
<evidence type="ECO:0000259" key="7">
    <source>
        <dbReference type="PROSITE" id="PS51078"/>
    </source>
</evidence>
<dbReference type="SUPFAM" id="SSF46785">
    <property type="entry name" value="Winged helix' DNA-binding domain"/>
    <property type="match status" value="1"/>
</dbReference>
<dbReference type="PROSITE" id="PS51078">
    <property type="entry name" value="ICLR_ED"/>
    <property type="match status" value="1"/>
</dbReference>
<dbReference type="Pfam" id="PF09339">
    <property type="entry name" value="HTH_IclR"/>
    <property type="match status" value="1"/>
</dbReference>
<evidence type="ECO:0000256" key="3">
    <source>
        <dbReference type="ARBA" id="ARBA00023163"/>
    </source>
</evidence>
<sequence>MPKRGEGTVSPLTRSILVLEEVARHRKACSFTSLMRELKFPKSTLHRVLTSLTDECLLEFNAEENGYRLGLRLSALSLKAVHGLKIRDAVRPEIETLGAFVKENVLVGQRDDTKLLYVDRVDSQQTIQMISQLGNRGPLHCTGLGKAILAFTESEITEALIPRMSLDRFTENTICETDRFSAELDKIRQQGFAMDDCEHQMEIHCIAAPVFGMNGHVIAAISISAPVFRVSRDTLISWIPKLLETSQRISLKLGDNKETTSLS</sequence>
<dbReference type="Gene3D" id="3.30.450.40">
    <property type="match status" value="1"/>
</dbReference>
<dbReference type="SMART" id="SM00346">
    <property type="entry name" value="HTH_ICLR"/>
    <property type="match status" value="1"/>
</dbReference>
<evidence type="ECO:0000313" key="8">
    <source>
        <dbReference type="EMBL" id="ASJ73216.1"/>
    </source>
</evidence>